<dbReference type="InterPro" id="IPR025633">
    <property type="entry name" value="DUF4291"/>
</dbReference>
<organism evidence="1 2">
    <name type="scientific">Rugosimonospora acidiphila</name>
    <dbReference type="NCBI Taxonomy" id="556531"/>
    <lineage>
        <taxon>Bacteria</taxon>
        <taxon>Bacillati</taxon>
        <taxon>Actinomycetota</taxon>
        <taxon>Actinomycetes</taxon>
        <taxon>Micromonosporales</taxon>
        <taxon>Micromonosporaceae</taxon>
        <taxon>Rugosimonospora</taxon>
    </lineage>
</organism>
<reference evidence="2" key="1">
    <citation type="journal article" date="2019" name="Int. J. Syst. Evol. Microbiol.">
        <title>The Global Catalogue of Microorganisms (GCM) 10K type strain sequencing project: providing services to taxonomists for standard genome sequencing and annotation.</title>
        <authorList>
            <consortium name="The Broad Institute Genomics Platform"/>
            <consortium name="The Broad Institute Genome Sequencing Center for Infectious Disease"/>
            <person name="Wu L."/>
            <person name="Ma J."/>
        </authorList>
    </citation>
    <scope>NUCLEOTIDE SEQUENCE [LARGE SCALE GENOMIC DNA]</scope>
    <source>
        <strain evidence="2">JCM 18304</strain>
    </source>
</reference>
<name>A0ABP9RSU8_9ACTN</name>
<comment type="caution">
    <text evidence="1">The sequence shown here is derived from an EMBL/GenBank/DDBJ whole genome shotgun (WGS) entry which is preliminary data.</text>
</comment>
<sequence length="110" mass="12525">MFDCPRDASRITGMTWIKPSFRWLMHRSDWARKANQERILAVRITRQGWELALSLSVPTVPSAGSEERGRTLAGAAVHVQWDPERSLRGAALHHYSIQLVPCQRTFALSQ</sequence>
<dbReference type="EMBL" id="BAABJQ010000008">
    <property type="protein sequence ID" value="GAA5186491.1"/>
    <property type="molecule type" value="Genomic_DNA"/>
</dbReference>
<dbReference type="Pfam" id="PF14124">
    <property type="entry name" value="DUF4291"/>
    <property type="match status" value="1"/>
</dbReference>
<evidence type="ECO:0000313" key="2">
    <source>
        <dbReference type="Proteomes" id="UP001501570"/>
    </source>
</evidence>
<protein>
    <submittedName>
        <fullName evidence="1">Uncharacterized protein</fullName>
    </submittedName>
</protein>
<dbReference type="Proteomes" id="UP001501570">
    <property type="component" value="Unassembled WGS sequence"/>
</dbReference>
<keyword evidence="2" id="KW-1185">Reference proteome</keyword>
<evidence type="ECO:0000313" key="1">
    <source>
        <dbReference type="EMBL" id="GAA5186491.1"/>
    </source>
</evidence>
<gene>
    <name evidence="1" type="ORF">GCM10023322_32850</name>
</gene>
<dbReference type="PANTHER" id="PTHR38567:SF1">
    <property type="entry name" value="DUF4291 DOMAIN-CONTAINING PROTEIN"/>
    <property type="match status" value="1"/>
</dbReference>
<dbReference type="PANTHER" id="PTHR38567">
    <property type="entry name" value="DUF4291 DOMAIN-CONTAINING PROTEIN"/>
    <property type="match status" value="1"/>
</dbReference>
<proteinExistence type="predicted"/>
<accession>A0ABP9RSU8</accession>